<proteinExistence type="predicted"/>
<feature type="region of interest" description="Disordered" evidence="1">
    <location>
        <begin position="245"/>
        <end position="299"/>
    </location>
</feature>
<keyword evidence="2" id="KW-0812">Transmembrane</keyword>
<organism evidence="3 4">
    <name type="scientific">Daphnia magna</name>
    <dbReference type="NCBI Taxonomy" id="35525"/>
    <lineage>
        <taxon>Eukaryota</taxon>
        <taxon>Metazoa</taxon>
        <taxon>Ecdysozoa</taxon>
        <taxon>Arthropoda</taxon>
        <taxon>Crustacea</taxon>
        <taxon>Branchiopoda</taxon>
        <taxon>Diplostraca</taxon>
        <taxon>Cladocera</taxon>
        <taxon>Anomopoda</taxon>
        <taxon>Daphniidae</taxon>
        <taxon>Daphnia</taxon>
    </lineage>
</organism>
<feature type="transmembrane region" description="Helical" evidence="2">
    <location>
        <begin position="214"/>
        <end position="235"/>
    </location>
</feature>
<dbReference type="InterPro" id="IPR035914">
    <property type="entry name" value="Sperma_CUB_dom_sf"/>
</dbReference>
<evidence type="ECO:0000313" key="4">
    <source>
        <dbReference type="Proteomes" id="UP000076858"/>
    </source>
</evidence>
<evidence type="ECO:0000256" key="1">
    <source>
        <dbReference type="SAM" id="MobiDB-lite"/>
    </source>
</evidence>
<dbReference type="AlphaFoldDB" id="A0A162NNY4"/>
<reference evidence="3 4" key="1">
    <citation type="submission" date="2016-03" db="EMBL/GenBank/DDBJ databases">
        <title>EvidentialGene: Evidence-directed Construction of Genes on Genomes.</title>
        <authorList>
            <person name="Gilbert D.G."/>
            <person name="Choi J.-H."/>
            <person name="Mockaitis K."/>
            <person name="Colbourne J."/>
            <person name="Pfrender M."/>
        </authorList>
    </citation>
    <scope>NUCLEOTIDE SEQUENCE [LARGE SCALE GENOMIC DNA]</scope>
    <source>
        <strain evidence="3 4">Xinb3</strain>
        <tissue evidence="3">Complete organism</tissue>
    </source>
</reference>
<protein>
    <submittedName>
        <fullName evidence="3">Cubilin-like protein</fullName>
    </submittedName>
</protein>
<dbReference type="Proteomes" id="UP000076858">
    <property type="component" value="Unassembled WGS sequence"/>
</dbReference>
<keyword evidence="2" id="KW-0472">Membrane</keyword>
<accession>A0A162NNY4</accession>
<name>A0A162NNY4_9CRUS</name>
<comment type="caution">
    <text evidence="3">The sequence shown here is derived from an EMBL/GenBank/DDBJ whole genome shotgun (WGS) entry which is preliminary data.</text>
</comment>
<dbReference type="EMBL" id="LRGB01000568">
    <property type="protein sequence ID" value="KZS18155.1"/>
    <property type="molecule type" value="Genomic_DNA"/>
</dbReference>
<gene>
    <name evidence="3" type="ORF">APZ42_016167</name>
</gene>
<dbReference type="Gene3D" id="2.60.120.290">
    <property type="entry name" value="Spermadhesin, CUB domain"/>
    <property type="match status" value="1"/>
</dbReference>
<dbReference type="OrthoDB" id="6022136at2759"/>
<dbReference type="STRING" id="35525.A0A162NNY4"/>
<keyword evidence="4" id="KW-1185">Reference proteome</keyword>
<evidence type="ECO:0000256" key="2">
    <source>
        <dbReference type="SAM" id="Phobius"/>
    </source>
</evidence>
<keyword evidence="2" id="KW-1133">Transmembrane helix</keyword>
<sequence>MKVSSEYLSKIRVRFKTCRPARTTTTLTCITRLMTALMLMLLLPRSLSAQGYDVFIDLEEEGTSPGDIKSVSTNHDGLKCDRTFVSTNEGSRNGTFTSPLLDNQEGHVRQCLFTFVAAPGERVHLTFTMFNLRGTPPEKKSENKPAPNVYFNFPLLTSLSHFAHFYSNPDCCSSVFCYRSSQCSPPDAVSASPKTQGMKFPCAAMVASEESSSVLLMLTLGACALTLLMTLCIVCHRKRQRRRPPNINYERRPFAPPPPFDTMSSRPSMSLPADIPSPPPPAQLYTSLPPLSIDVGDNV</sequence>
<feature type="transmembrane region" description="Helical" evidence="2">
    <location>
        <begin position="21"/>
        <end position="43"/>
    </location>
</feature>
<dbReference type="SUPFAM" id="SSF49854">
    <property type="entry name" value="Spermadhesin, CUB domain"/>
    <property type="match status" value="1"/>
</dbReference>
<evidence type="ECO:0000313" key="3">
    <source>
        <dbReference type="EMBL" id="KZS18155.1"/>
    </source>
</evidence>